<evidence type="ECO:0000256" key="1">
    <source>
        <dbReference type="SAM" id="SignalP"/>
    </source>
</evidence>
<dbReference type="InterPro" id="IPR011990">
    <property type="entry name" value="TPR-like_helical_dom_sf"/>
</dbReference>
<proteinExistence type="predicted"/>
<comment type="caution">
    <text evidence="2">The sequence shown here is derived from an EMBL/GenBank/DDBJ whole genome shotgun (WGS) entry which is preliminary data.</text>
</comment>
<sequence>MKQNTIIFSLILSFLAFAPFKSQANQLPECNTSECIEYFKAYRILTKRGHSSAMAMLAEFYYTGYGTDKDLDMALKWYRRAGKYGVLDAKYKAGVLYLQDTPLKDVDEGVEFLKYASKMGHSQSSYLLGKMYLGGGMVEQDLALADQYLARAYEEKNLAARNYGQVLYLHESTKDLPLNNLYALISKDVVTLTPEKTGSNEQTAAIIFPQGEMETIDVQMDTFEDMFGSHITQLNHMIPDTSKGTGSNIAGQTCAKMWGCSSEGDGQRIQDVMLSDWGLETLQFRLEGSIFIIK</sequence>
<keyword evidence="3" id="KW-1185">Reference proteome</keyword>
<protein>
    <submittedName>
        <fullName evidence="2">Tetratricopeptide repeat protein</fullName>
    </submittedName>
</protein>
<feature type="chain" id="PRO_5046749344" evidence="1">
    <location>
        <begin position="25"/>
        <end position="294"/>
    </location>
</feature>
<dbReference type="RefSeq" id="WP_347690697.1">
    <property type="nucleotide sequence ID" value="NZ_JBDPZN010000008.1"/>
</dbReference>
<name>A0ABV0FSW6_9GAMM</name>
<dbReference type="EMBL" id="JBDPZN010000008">
    <property type="protein sequence ID" value="MEO3683933.1"/>
    <property type="molecule type" value="Genomic_DNA"/>
</dbReference>
<dbReference type="PANTHER" id="PTHR11102:SF147">
    <property type="entry name" value="SEL1L ADAPTOR SUBUNIT OF ERAD E3 UBIQUITIN LIGASE"/>
    <property type="match status" value="1"/>
</dbReference>
<reference evidence="2 3" key="1">
    <citation type="submission" date="2024-05" db="EMBL/GenBank/DDBJ databases">
        <title>Genome sequencing of Marine Estuary Bacteria, Shewanella vesiculosa and S. baltica, and Pseudomonas syringae.</title>
        <authorList>
            <person name="Gurung A."/>
            <person name="Maclea K.S."/>
        </authorList>
    </citation>
    <scope>NUCLEOTIDE SEQUENCE [LARGE SCALE GENOMIC DNA]</scope>
    <source>
        <strain evidence="2 3">1A</strain>
    </source>
</reference>
<dbReference type="SMART" id="SM00671">
    <property type="entry name" value="SEL1"/>
    <property type="match status" value="3"/>
</dbReference>
<dbReference type="PANTHER" id="PTHR11102">
    <property type="entry name" value="SEL-1-LIKE PROTEIN"/>
    <property type="match status" value="1"/>
</dbReference>
<accession>A0ABV0FSW6</accession>
<keyword evidence="1" id="KW-0732">Signal</keyword>
<gene>
    <name evidence="2" type="ORF">ABHN84_16790</name>
</gene>
<dbReference type="Proteomes" id="UP001477278">
    <property type="component" value="Unassembled WGS sequence"/>
</dbReference>
<feature type="signal peptide" evidence="1">
    <location>
        <begin position="1"/>
        <end position="24"/>
    </location>
</feature>
<evidence type="ECO:0000313" key="3">
    <source>
        <dbReference type="Proteomes" id="UP001477278"/>
    </source>
</evidence>
<evidence type="ECO:0000313" key="2">
    <source>
        <dbReference type="EMBL" id="MEO3683933.1"/>
    </source>
</evidence>
<dbReference type="Pfam" id="PF08238">
    <property type="entry name" value="Sel1"/>
    <property type="match status" value="3"/>
</dbReference>
<dbReference type="SUPFAM" id="SSF81901">
    <property type="entry name" value="HCP-like"/>
    <property type="match status" value="1"/>
</dbReference>
<dbReference type="Gene3D" id="1.25.40.10">
    <property type="entry name" value="Tetratricopeptide repeat domain"/>
    <property type="match status" value="1"/>
</dbReference>
<organism evidence="2 3">
    <name type="scientific">Shewanella vesiculosa</name>
    <dbReference type="NCBI Taxonomy" id="518738"/>
    <lineage>
        <taxon>Bacteria</taxon>
        <taxon>Pseudomonadati</taxon>
        <taxon>Pseudomonadota</taxon>
        <taxon>Gammaproteobacteria</taxon>
        <taxon>Alteromonadales</taxon>
        <taxon>Shewanellaceae</taxon>
        <taxon>Shewanella</taxon>
    </lineage>
</organism>
<dbReference type="InterPro" id="IPR006597">
    <property type="entry name" value="Sel1-like"/>
</dbReference>
<dbReference type="InterPro" id="IPR050767">
    <property type="entry name" value="Sel1_AlgK"/>
</dbReference>